<protein>
    <submittedName>
        <fullName evidence="2">Uncharacterized protein</fullName>
    </submittedName>
</protein>
<evidence type="ECO:0000313" key="3">
    <source>
        <dbReference type="Proteomes" id="UP000326396"/>
    </source>
</evidence>
<dbReference type="EMBL" id="SZYD01000016">
    <property type="protein sequence ID" value="KAD3336555.1"/>
    <property type="molecule type" value="Genomic_DNA"/>
</dbReference>
<dbReference type="PANTHER" id="PTHR33443">
    <property type="entry name" value="ZGC:112980"/>
    <property type="match status" value="1"/>
</dbReference>
<dbReference type="Proteomes" id="UP000326396">
    <property type="component" value="Linkage Group LG6"/>
</dbReference>
<dbReference type="PANTHER" id="PTHR33443:SF31">
    <property type="entry name" value="RPM1 INTERACTING PROTEIN 13"/>
    <property type="match status" value="1"/>
</dbReference>
<dbReference type="OrthoDB" id="266020at2759"/>
<feature type="region of interest" description="Disordered" evidence="1">
    <location>
        <begin position="77"/>
        <end position="98"/>
    </location>
</feature>
<sequence>MDPNNLVLEISSDEDGDWNDHGREVSDGGDDCNWFAELFGDGSDEVVVVSETEKPVKKLKLKSCSVELDDDCVVLDSDPNAPVDVRNDNSGNDDDDSDDVLVVSEKGQVACRDYPHSRHLCIKFPFSSTPNQSHCNQCYCYVCDSLAPCVYWGNGTASTDHCHATDKDEFWILERKIAKNGCKVVQSLTQLAPVDLQTSTPALAPALAPTQNQIPNSGLIHAPCTPANFKYPNFTSHYRNNILASRTKLHPDLASQLVLRATQEYNLGYRVHRPVFKRTGTDSVRVATTANQNLYRGNFGSPNRHLNYQVNGMLSRSSKSLPPNAAKTSQYPSITSLTVNPQQPQVCNQPNPIFQSHVNSNQPHETMCYRQPHLGPPLSFRPQPALVQPNYAVQAQPSYPVPSRTPSPGPDFSHNFSQGNQAQSLIAADTGFKDYGLGCPAGQGSATPDSTNNSSLAGGLADYHQYDWIFDDQPIEPGFTDYSSDSTFIDTGPIFDF</sequence>
<keyword evidence="3" id="KW-1185">Reference proteome</keyword>
<gene>
    <name evidence="2" type="ORF">E3N88_32074</name>
</gene>
<comment type="caution">
    <text evidence="2">The sequence shown here is derived from an EMBL/GenBank/DDBJ whole genome shotgun (WGS) entry which is preliminary data.</text>
</comment>
<accession>A0A5N6M7E5</accession>
<reference evidence="2 3" key="1">
    <citation type="submission" date="2019-05" db="EMBL/GenBank/DDBJ databases">
        <title>Mikania micrantha, genome provides insights into the molecular mechanism of rapid growth.</title>
        <authorList>
            <person name="Liu B."/>
        </authorList>
    </citation>
    <scope>NUCLEOTIDE SEQUENCE [LARGE SCALE GENOMIC DNA]</scope>
    <source>
        <strain evidence="2">NLD-2019</strain>
        <tissue evidence="2">Leaf</tissue>
    </source>
</reference>
<evidence type="ECO:0000313" key="2">
    <source>
        <dbReference type="EMBL" id="KAD3336555.1"/>
    </source>
</evidence>
<dbReference type="InterPro" id="IPR053234">
    <property type="entry name" value="RPM1_Interactor"/>
</dbReference>
<name>A0A5N6M7E5_9ASTR</name>
<proteinExistence type="predicted"/>
<organism evidence="2 3">
    <name type="scientific">Mikania micrantha</name>
    <name type="common">bitter vine</name>
    <dbReference type="NCBI Taxonomy" id="192012"/>
    <lineage>
        <taxon>Eukaryota</taxon>
        <taxon>Viridiplantae</taxon>
        <taxon>Streptophyta</taxon>
        <taxon>Embryophyta</taxon>
        <taxon>Tracheophyta</taxon>
        <taxon>Spermatophyta</taxon>
        <taxon>Magnoliopsida</taxon>
        <taxon>eudicotyledons</taxon>
        <taxon>Gunneridae</taxon>
        <taxon>Pentapetalae</taxon>
        <taxon>asterids</taxon>
        <taxon>campanulids</taxon>
        <taxon>Asterales</taxon>
        <taxon>Asteraceae</taxon>
        <taxon>Asteroideae</taxon>
        <taxon>Heliantheae alliance</taxon>
        <taxon>Eupatorieae</taxon>
        <taxon>Mikania</taxon>
    </lineage>
</organism>
<evidence type="ECO:0000256" key="1">
    <source>
        <dbReference type="SAM" id="MobiDB-lite"/>
    </source>
</evidence>
<dbReference type="AlphaFoldDB" id="A0A5N6M7E5"/>